<accession>A0A4Q4MEA4</accession>
<feature type="transmembrane region" description="Helical" evidence="2">
    <location>
        <begin position="432"/>
        <end position="452"/>
    </location>
</feature>
<keyword evidence="2" id="KW-0812">Transmembrane</keyword>
<feature type="transmembrane region" description="Helical" evidence="2">
    <location>
        <begin position="384"/>
        <end position="399"/>
    </location>
</feature>
<gene>
    <name evidence="3" type="ORF">AA0114_g7600</name>
</gene>
<sequence>MDWIRKRRDERKRKRLAARRTSLKNSQLERDTEQTQNKPTMASISTRFFSIRRQRGVNTCLTRYDLLEQTGEEPEYATPATEGETNARLERSLQSMEIDDGEEVFRNPFATPSPSPRLQPTNLVPTAGQQSVFTTSRSSEQLRPSDSASGAGQRPTSTSEVDDATSQTWLERVSSTIRRKPTIKALQAYKSGGIRSAWACTLPRNWKTRNTAATKAWVDSAAVVDEPQPTRSIDDMDIDDERRSPLPSHWRDGAEPQQTFTRRTSEVVGGDSEVGDCNSPRASGDRDAQEVDEEIDKEFRDWANQHKMLVERYDPLAEASKRLSVLSQTPKNSFYSLADTTNICSTSKNRFTAPTPATPAQFPSPVPSTITAATATMLSTLNKLRVLLSLVLIAIFAASSDELRIAIGTLFSWALGHVLIHRLALPTRYRKAFNTYILVSFCLLAGLNDPFYQNTFGRLLDLFFERDRCDPDVPGSGFTDWHETFRRRKAYEIDLAWQFLHAVFFWTFVAISLPIVIPLAYWLYANINKETELEKAFTYIEKHGERPPWSYKQPEATVVSKRDTRYNLMSSELIFVCGLGGGYETVIDGDIESAISRRRALRPRFA</sequence>
<feature type="region of interest" description="Disordered" evidence="1">
    <location>
        <begin position="99"/>
        <end position="167"/>
    </location>
</feature>
<evidence type="ECO:0000313" key="3">
    <source>
        <dbReference type="EMBL" id="RYN47629.1"/>
    </source>
</evidence>
<feature type="region of interest" description="Disordered" evidence="1">
    <location>
        <begin position="226"/>
        <end position="291"/>
    </location>
</feature>
<feature type="transmembrane region" description="Helical" evidence="2">
    <location>
        <begin position="503"/>
        <end position="524"/>
    </location>
</feature>
<evidence type="ECO:0000256" key="2">
    <source>
        <dbReference type="SAM" id="Phobius"/>
    </source>
</evidence>
<dbReference type="AlphaFoldDB" id="A0A4Q4MEA4"/>
<evidence type="ECO:0000313" key="4">
    <source>
        <dbReference type="Proteomes" id="UP000292402"/>
    </source>
</evidence>
<name>A0A4Q4MEA4_9PLEO</name>
<proteinExistence type="predicted"/>
<reference evidence="4" key="1">
    <citation type="journal article" date="2019" name="bioRxiv">
        <title>Genomics, evolutionary history and diagnostics of the Alternaria alternata species group including apple and Asian pear pathotypes.</title>
        <authorList>
            <person name="Armitage A.D."/>
            <person name="Cockerton H.M."/>
            <person name="Sreenivasaprasad S."/>
            <person name="Woodhall J.W."/>
            <person name="Lane C.R."/>
            <person name="Harrison R.J."/>
            <person name="Clarkson J.P."/>
        </authorList>
    </citation>
    <scope>NUCLEOTIDE SEQUENCE [LARGE SCALE GENOMIC DNA]</scope>
    <source>
        <strain evidence="4">FERA 1082</strain>
    </source>
</reference>
<dbReference type="EMBL" id="PDXA01000025">
    <property type="protein sequence ID" value="RYN47629.1"/>
    <property type="molecule type" value="Genomic_DNA"/>
</dbReference>
<feature type="region of interest" description="Disordered" evidence="1">
    <location>
        <begin position="1"/>
        <end position="39"/>
    </location>
</feature>
<feature type="compositionally biased region" description="Basic residues" evidence="1">
    <location>
        <begin position="1"/>
        <end position="22"/>
    </location>
</feature>
<evidence type="ECO:0008006" key="5">
    <source>
        <dbReference type="Google" id="ProtNLM"/>
    </source>
</evidence>
<feature type="transmembrane region" description="Helical" evidence="2">
    <location>
        <begin position="405"/>
        <end position="425"/>
    </location>
</feature>
<keyword evidence="2" id="KW-1133">Transmembrane helix</keyword>
<comment type="caution">
    <text evidence="3">The sequence shown here is derived from an EMBL/GenBank/DDBJ whole genome shotgun (WGS) entry which is preliminary data.</text>
</comment>
<evidence type="ECO:0000256" key="1">
    <source>
        <dbReference type="SAM" id="MobiDB-lite"/>
    </source>
</evidence>
<organism evidence="3 4">
    <name type="scientific">Alternaria tenuissima</name>
    <dbReference type="NCBI Taxonomy" id="119927"/>
    <lineage>
        <taxon>Eukaryota</taxon>
        <taxon>Fungi</taxon>
        <taxon>Dikarya</taxon>
        <taxon>Ascomycota</taxon>
        <taxon>Pezizomycotina</taxon>
        <taxon>Dothideomycetes</taxon>
        <taxon>Pleosporomycetidae</taxon>
        <taxon>Pleosporales</taxon>
        <taxon>Pleosporineae</taxon>
        <taxon>Pleosporaceae</taxon>
        <taxon>Alternaria</taxon>
        <taxon>Alternaria sect. Alternaria</taxon>
        <taxon>Alternaria alternata complex</taxon>
    </lineage>
</organism>
<feature type="compositionally biased region" description="Polar residues" evidence="1">
    <location>
        <begin position="118"/>
        <end position="167"/>
    </location>
</feature>
<keyword evidence="2" id="KW-0472">Membrane</keyword>
<dbReference type="Proteomes" id="UP000292402">
    <property type="component" value="Unassembled WGS sequence"/>
</dbReference>
<feature type="compositionally biased region" description="Basic and acidic residues" evidence="1">
    <location>
        <begin position="240"/>
        <end position="254"/>
    </location>
</feature>
<protein>
    <recommendedName>
        <fullName evidence="5">Transmembrane protein</fullName>
    </recommendedName>
</protein>